<keyword evidence="2" id="KW-0813">Transport</keyword>
<dbReference type="PANTHER" id="PTHR23504:SF15">
    <property type="entry name" value="MAJOR FACILITATOR SUPERFAMILY (MFS) PROFILE DOMAIN-CONTAINING PROTEIN"/>
    <property type="match status" value="1"/>
</dbReference>
<sequence>MHPNDTDYERDTATAPLLQREKAIPTPLPKLQLFTLCFARLVDPIAMTQIFPYINQMIEDLHVTDDPSRVGFYSGVVDSIFSLAQLLAIYHSGRLSDKIGRKPVIFVGLAGVAISTLLFGLARTFTMVIITRVIAGALSGNIAVIHSVLGEITDESNQAFAFPIYGLCYPLGAIIGPILGGSLSRPATRFTWLDIPFLRTYPYFLPCFVATVTTLVAIAFGLYFLEETLPGKRKVKTTTIHPSTTSPAQVSYGTAPASATTNEISNTVAGSNSDKDAGAEQCATASSLLAIPQIRSLAASGFVLSFCGMAFDVVFVLFCFTPIEMGGLAFDPTEIGYALALAGTLSASIQLFITPIILGRFKVEKLYDFTNSIWPLLFVLLPFLNILARIGSVERAVDGGVKGIEGVERMVGMFVEAAQMQTLGGGAAVEGALTMRAEWRAVIWVGVGIILALSRFACLAFSFSMILVRNAAPSPASLGTANGLIQSVMCLARAIAPAFVSSLFAVSVGQRILGGNMIWIAMFILSLLALHCTRNPTEEDGESD</sequence>
<dbReference type="PROSITE" id="PS50850">
    <property type="entry name" value="MFS"/>
    <property type="match status" value="1"/>
</dbReference>
<keyword evidence="3 6" id="KW-0812">Transmembrane</keyword>
<feature type="transmembrane region" description="Helical" evidence="6">
    <location>
        <begin position="103"/>
        <end position="122"/>
    </location>
</feature>
<dbReference type="PRINTS" id="PR01035">
    <property type="entry name" value="TCRTETA"/>
</dbReference>
<evidence type="ECO:0000256" key="2">
    <source>
        <dbReference type="ARBA" id="ARBA00022448"/>
    </source>
</evidence>
<keyword evidence="5 6" id="KW-0472">Membrane</keyword>
<name>A0A067MLC4_BOTB1</name>
<evidence type="ECO:0000256" key="3">
    <source>
        <dbReference type="ARBA" id="ARBA00022692"/>
    </source>
</evidence>
<dbReference type="InterPro" id="IPR020846">
    <property type="entry name" value="MFS_dom"/>
</dbReference>
<feature type="transmembrane region" description="Helical" evidence="6">
    <location>
        <begin position="441"/>
        <end position="468"/>
    </location>
</feature>
<dbReference type="InParanoid" id="A0A067MLC4"/>
<evidence type="ECO:0000313" key="9">
    <source>
        <dbReference type="Proteomes" id="UP000027195"/>
    </source>
</evidence>
<evidence type="ECO:0000259" key="7">
    <source>
        <dbReference type="PROSITE" id="PS50850"/>
    </source>
</evidence>
<dbReference type="PANTHER" id="PTHR23504">
    <property type="entry name" value="MAJOR FACILITATOR SUPERFAMILY DOMAIN-CONTAINING PROTEIN 10"/>
    <property type="match status" value="1"/>
</dbReference>
<evidence type="ECO:0000256" key="6">
    <source>
        <dbReference type="SAM" id="Phobius"/>
    </source>
</evidence>
<dbReference type="InterPro" id="IPR005829">
    <property type="entry name" value="Sugar_transporter_CS"/>
</dbReference>
<dbReference type="InterPro" id="IPR001958">
    <property type="entry name" value="Tet-R_TetA/multi-R_MdtG-like"/>
</dbReference>
<evidence type="ECO:0000256" key="4">
    <source>
        <dbReference type="ARBA" id="ARBA00022989"/>
    </source>
</evidence>
<dbReference type="CDD" id="cd17330">
    <property type="entry name" value="MFS_SLC46_TetA_like"/>
    <property type="match status" value="1"/>
</dbReference>
<feature type="transmembrane region" description="Helical" evidence="6">
    <location>
        <begin position="203"/>
        <end position="225"/>
    </location>
</feature>
<dbReference type="GO" id="GO:0016020">
    <property type="term" value="C:membrane"/>
    <property type="evidence" value="ECO:0007669"/>
    <property type="project" value="UniProtKB-SubCell"/>
</dbReference>
<keyword evidence="4 6" id="KW-1133">Transmembrane helix</keyword>
<proteinExistence type="predicted"/>
<evidence type="ECO:0000256" key="5">
    <source>
        <dbReference type="ARBA" id="ARBA00023136"/>
    </source>
</evidence>
<dbReference type="HOGENOM" id="CLU_001265_54_6_1"/>
<feature type="transmembrane region" description="Helical" evidence="6">
    <location>
        <begin position="373"/>
        <end position="391"/>
    </location>
</feature>
<feature type="transmembrane region" description="Helical" evidence="6">
    <location>
        <begin position="161"/>
        <end position="183"/>
    </location>
</feature>
<dbReference type="Gene3D" id="1.20.1250.20">
    <property type="entry name" value="MFS general substrate transporter like domains"/>
    <property type="match status" value="1"/>
</dbReference>
<dbReference type="PROSITE" id="PS00216">
    <property type="entry name" value="SUGAR_TRANSPORT_1"/>
    <property type="match status" value="1"/>
</dbReference>
<evidence type="ECO:0000313" key="8">
    <source>
        <dbReference type="EMBL" id="KDQ16314.1"/>
    </source>
</evidence>
<feature type="transmembrane region" description="Helical" evidence="6">
    <location>
        <begin position="488"/>
        <end position="506"/>
    </location>
</feature>
<evidence type="ECO:0000256" key="1">
    <source>
        <dbReference type="ARBA" id="ARBA00004141"/>
    </source>
</evidence>
<feature type="domain" description="Major facilitator superfamily (MFS) profile" evidence="7">
    <location>
        <begin position="32"/>
        <end position="538"/>
    </location>
</feature>
<feature type="transmembrane region" description="Helical" evidence="6">
    <location>
        <begin position="335"/>
        <end position="361"/>
    </location>
</feature>
<dbReference type="Proteomes" id="UP000027195">
    <property type="component" value="Unassembled WGS sequence"/>
</dbReference>
<dbReference type="OrthoDB" id="419616at2759"/>
<dbReference type="GO" id="GO:0022857">
    <property type="term" value="F:transmembrane transporter activity"/>
    <property type="evidence" value="ECO:0007669"/>
    <property type="project" value="InterPro"/>
</dbReference>
<gene>
    <name evidence="8" type="ORF">BOTBODRAFT_31015</name>
</gene>
<organism evidence="8 9">
    <name type="scientific">Botryobasidium botryosum (strain FD-172 SS1)</name>
    <dbReference type="NCBI Taxonomy" id="930990"/>
    <lineage>
        <taxon>Eukaryota</taxon>
        <taxon>Fungi</taxon>
        <taxon>Dikarya</taxon>
        <taxon>Basidiomycota</taxon>
        <taxon>Agaricomycotina</taxon>
        <taxon>Agaricomycetes</taxon>
        <taxon>Cantharellales</taxon>
        <taxon>Botryobasidiaceae</taxon>
        <taxon>Botryobasidium</taxon>
    </lineage>
</organism>
<dbReference type="InterPro" id="IPR036259">
    <property type="entry name" value="MFS_trans_sf"/>
</dbReference>
<feature type="transmembrane region" description="Helical" evidence="6">
    <location>
        <begin position="128"/>
        <end position="149"/>
    </location>
</feature>
<dbReference type="Pfam" id="PF07690">
    <property type="entry name" value="MFS_1"/>
    <property type="match status" value="1"/>
</dbReference>
<feature type="transmembrane region" description="Helical" evidence="6">
    <location>
        <begin position="512"/>
        <end position="530"/>
    </location>
</feature>
<feature type="transmembrane region" description="Helical" evidence="6">
    <location>
        <begin position="70"/>
        <end position="91"/>
    </location>
</feature>
<feature type="transmembrane region" description="Helical" evidence="6">
    <location>
        <begin position="297"/>
        <end position="323"/>
    </location>
</feature>
<reference evidence="9" key="1">
    <citation type="journal article" date="2014" name="Proc. Natl. Acad. Sci. U.S.A.">
        <title>Extensive sampling of basidiomycete genomes demonstrates inadequacy of the white-rot/brown-rot paradigm for wood decay fungi.</title>
        <authorList>
            <person name="Riley R."/>
            <person name="Salamov A.A."/>
            <person name="Brown D.W."/>
            <person name="Nagy L.G."/>
            <person name="Floudas D."/>
            <person name="Held B.W."/>
            <person name="Levasseur A."/>
            <person name="Lombard V."/>
            <person name="Morin E."/>
            <person name="Otillar R."/>
            <person name="Lindquist E.A."/>
            <person name="Sun H."/>
            <person name="LaButti K.M."/>
            <person name="Schmutz J."/>
            <person name="Jabbour D."/>
            <person name="Luo H."/>
            <person name="Baker S.E."/>
            <person name="Pisabarro A.G."/>
            <person name="Walton J.D."/>
            <person name="Blanchette R.A."/>
            <person name="Henrissat B."/>
            <person name="Martin F."/>
            <person name="Cullen D."/>
            <person name="Hibbett D.S."/>
            <person name="Grigoriev I.V."/>
        </authorList>
    </citation>
    <scope>NUCLEOTIDE SEQUENCE [LARGE SCALE GENOMIC DNA]</scope>
    <source>
        <strain evidence="9">FD-172 SS1</strain>
    </source>
</reference>
<protein>
    <recommendedName>
        <fullName evidence="7">Major facilitator superfamily (MFS) profile domain-containing protein</fullName>
    </recommendedName>
</protein>
<dbReference type="EMBL" id="KL198028">
    <property type="protein sequence ID" value="KDQ16314.1"/>
    <property type="molecule type" value="Genomic_DNA"/>
</dbReference>
<accession>A0A067MLC4</accession>
<dbReference type="InterPro" id="IPR011701">
    <property type="entry name" value="MFS"/>
</dbReference>
<keyword evidence="9" id="KW-1185">Reference proteome</keyword>
<dbReference type="AlphaFoldDB" id="A0A067MLC4"/>
<dbReference type="SUPFAM" id="SSF103473">
    <property type="entry name" value="MFS general substrate transporter"/>
    <property type="match status" value="1"/>
</dbReference>
<comment type="subcellular location">
    <subcellularLocation>
        <location evidence="1">Membrane</location>
        <topology evidence="1">Multi-pass membrane protein</topology>
    </subcellularLocation>
</comment>